<name>A0A2G4YU49_9PROT</name>
<protein>
    <recommendedName>
        <fullName evidence="3">HTH tetR-type domain-containing protein</fullName>
    </recommendedName>
</protein>
<evidence type="ECO:0000259" key="3">
    <source>
        <dbReference type="PROSITE" id="PS50977"/>
    </source>
</evidence>
<dbReference type="InParanoid" id="A0A2G4YU49"/>
<dbReference type="InterPro" id="IPR050624">
    <property type="entry name" value="HTH-type_Tx_Regulator"/>
</dbReference>
<keyword evidence="5" id="KW-1185">Reference proteome</keyword>
<feature type="DNA-binding region" description="H-T-H motif" evidence="2">
    <location>
        <begin position="73"/>
        <end position="92"/>
    </location>
</feature>
<dbReference type="PANTHER" id="PTHR43479:SF11">
    <property type="entry name" value="ACREF_ENVCD OPERON REPRESSOR-RELATED"/>
    <property type="match status" value="1"/>
</dbReference>
<dbReference type="AlphaFoldDB" id="A0A2G4YU49"/>
<accession>A0A2G4YU49</accession>
<dbReference type="PRINTS" id="PR00455">
    <property type="entry name" value="HTHTETR"/>
</dbReference>
<dbReference type="Proteomes" id="UP000229730">
    <property type="component" value="Unassembled WGS sequence"/>
</dbReference>
<dbReference type="PROSITE" id="PS50977">
    <property type="entry name" value="HTH_TETR_2"/>
    <property type="match status" value="1"/>
</dbReference>
<proteinExistence type="predicted"/>
<evidence type="ECO:0000313" key="5">
    <source>
        <dbReference type="Proteomes" id="UP000229730"/>
    </source>
</evidence>
<dbReference type="OrthoDB" id="9809265at2"/>
<dbReference type="Gene3D" id="1.10.357.10">
    <property type="entry name" value="Tetracycline Repressor, domain 2"/>
    <property type="match status" value="1"/>
</dbReference>
<gene>
    <name evidence="4" type="ORF">CRD36_03710</name>
</gene>
<organism evidence="4 5">
    <name type="scientific">Paremcibacter congregatus</name>
    <dbReference type="NCBI Taxonomy" id="2043170"/>
    <lineage>
        <taxon>Bacteria</taxon>
        <taxon>Pseudomonadati</taxon>
        <taxon>Pseudomonadota</taxon>
        <taxon>Alphaproteobacteria</taxon>
        <taxon>Emcibacterales</taxon>
        <taxon>Emcibacteraceae</taxon>
        <taxon>Paremcibacter</taxon>
    </lineage>
</organism>
<reference evidence="4 5" key="1">
    <citation type="submission" date="2017-10" db="EMBL/GenBank/DDBJ databases">
        <title>Frigbacter circumglobatus gen. nov. sp. nov., isolated from sediment cultured in situ.</title>
        <authorList>
            <person name="Zhao Z."/>
        </authorList>
    </citation>
    <scope>NUCLEOTIDE SEQUENCE [LARGE SCALE GENOMIC DNA]</scope>
    <source>
        <strain evidence="4 5">ZYL</strain>
    </source>
</reference>
<dbReference type="InterPro" id="IPR001647">
    <property type="entry name" value="HTH_TetR"/>
</dbReference>
<evidence type="ECO:0000313" key="4">
    <source>
        <dbReference type="EMBL" id="PHZ85797.1"/>
    </source>
</evidence>
<dbReference type="InterPro" id="IPR009057">
    <property type="entry name" value="Homeodomain-like_sf"/>
</dbReference>
<dbReference type="Pfam" id="PF00440">
    <property type="entry name" value="TetR_N"/>
    <property type="match status" value="1"/>
</dbReference>
<dbReference type="SUPFAM" id="SSF46689">
    <property type="entry name" value="Homeodomain-like"/>
    <property type="match status" value="1"/>
</dbReference>
<dbReference type="EMBL" id="PDEM01000009">
    <property type="protein sequence ID" value="PHZ85797.1"/>
    <property type="molecule type" value="Genomic_DNA"/>
</dbReference>
<dbReference type="PANTHER" id="PTHR43479">
    <property type="entry name" value="ACREF/ENVCD OPERON REPRESSOR-RELATED"/>
    <property type="match status" value="1"/>
</dbReference>
<keyword evidence="1 2" id="KW-0238">DNA-binding</keyword>
<evidence type="ECO:0000256" key="1">
    <source>
        <dbReference type="ARBA" id="ARBA00023125"/>
    </source>
</evidence>
<dbReference type="GO" id="GO:0003677">
    <property type="term" value="F:DNA binding"/>
    <property type="evidence" value="ECO:0007669"/>
    <property type="project" value="UniProtKB-UniRule"/>
</dbReference>
<evidence type="ECO:0000256" key="2">
    <source>
        <dbReference type="PROSITE-ProRule" id="PRU00335"/>
    </source>
</evidence>
<sequence>MKFGEFCLPGEGHGVWLPLKTKRCIGYNMNDRVKGDPLTSRVIPQQGRAMRRRVQILSVAEKLLEELEFSEVTTRKIAEAADIPIGSVYRYFPNKFSIMAAIAADTIETVDKDLTELLGSFEDLSDWERTIDKTIDIVTNAYMSRKGYVNILRAMSHTPELQNLTATYKERMVKSLTQNFIMYDIFPAGLKASSVAETVIVIYNAMEIKVFLCSDETLRKALIKEWKLLVKCYLRCYFSES</sequence>
<comment type="caution">
    <text evidence="4">The sequence shown here is derived from an EMBL/GenBank/DDBJ whole genome shotgun (WGS) entry which is preliminary data.</text>
</comment>
<feature type="domain" description="HTH tetR-type" evidence="3">
    <location>
        <begin position="50"/>
        <end position="110"/>
    </location>
</feature>